<gene>
    <name evidence="1" type="ORF">BJ095_1594</name>
</gene>
<dbReference type="OrthoDB" id="7064586at2"/>
<accession>A0A318T9E8</accession>
<organism evidence="1 2">
    <name type="scientific">Ureibacillus chungkukjangi</name>
    <dbReference type="NCBI Taxonomy" id="1202712"/>
    <lineage>
        <taxon>Bacteria</taxon>
        <taxon>Bacillati</taxon>
        <taxon>Bacillota</taxon>
        <taxon>Bacilli</taxon>
        <taxon>Bacillales</taxon>
        <taxon>Caryophanaceae</taxon>
        <taxon>Ureibacillus</taxon>
    </lineage>
</organism>
<comment type="caution">
    <text evidence="1">The sequence shown here is derived from an EMBL/GenBank/DDBJ whole genome shotgun (WGS) entry which is preliminary data.</text>
</comment>
<sequence length="153" mass="17348">MAQVFKAKKTIFVPATGGHPENTEYRVAWGQEQWSNPTDVTKVQMVYKGAVAGMLSPSFPDGTLDLKAVRVALEWLDEVDEDTYYVCLLKEITNVDSNLIEALEDEVDNWVVNVFESKRKPQMILTDVSLEKEREVENGLVAFLFKVKIFSSK</sequence>
<dbReference type="AlphaFoldDB" id="A0A318T9E8"/>
<dbReference type="RefSeq" id="WP_107937461.1">
    <property type="nucleotide sequence ID" value="NZ_PYWJ01000043.1"/>
</dbReference>
<dbReference type="Proteomes" id="UP000247416">
    <property type="component" value="Unassembled WGS sequence"/>
</dbReference>
<dbReference type="EMBL" id="QJTJ01000059">
    <property type="protein sequence ID" value="PYF01762.1"/>
    <property type="molecule type" value="Genomic_DNA"/>
</dbReference>
<evidence type="ECO:0000313" key="2">
    <source>
        <dbReference type="Proteomes" id="UP000247416"/>
    </source>
</evidence>
<proteinExistence type="predicted"/>
<name>A0A318T9E8_9BACL</name>
<evidence type="ECO:0000313" key="1">
    <source>
        <dbReference type="EMBL" id="PYF01762.1"/>
    </source>
</evidence>
<reference evidence="1 2" key="1">
    <citation type="submission" date="2018-06" db="EMBL/GenBank/DDBJ databases">
        <title>Genomic Encyclopedia of Archaeal and Bacterial Type Strains, Phase II (KMG-II): from individual species to whole genera.</title>
        <authorList>
            <person name="Goeker M."/>
        </authorList>
    </citation>
    <scope>NUCLEOTIDE SEQUENCE [LARGE SCALE GENOMIC DNA]</scope>
    <source>
        <strain evidence="1 2">KACC 16626</strain>
    </source>
</reference>
<keyword evidence="2" id="KW-1185">Reference proteome</keyword>
<protein>
    <submittedName>
        <fullName evidence="1">Uncharacterized protein</fullName>
    </submittedName>
</protein>